<dbReference type="InterPro" id="IPR011047">
    <property type="entry name" value="Quinoprotein_ADH-like_sf"/>
</dbReference>
<dbReference type="Gene3D" id="2.130.10.10">
    <property type="entry name" value="YVTN repeat-like/Quinoprotein amine dehydrogenase"/>
    <property type="match status" value="2"/>
</dbReference>
<feature type="transmembrane region" description="Helical" evidence="2">
    <location>
        <begin position="114"/>
        <end position="135"/>
    </location>
</feature>
<evidence type="ECO:0000313" key="4">
    <source>
        <dbReference type="Proteomes" id="UP001500443"/>
    </source>
</evidence>
<keyword evidence="2" id="KW-0472">Membrane</keyword>
<dbReference type="PANTHER" id="PTHR34512:SF30">
    <property type="entry name" value="OUTER MEMBRANE PROTEIN ASSEMBLY FACTOR BAMB"/>
    <property type="match status" value="1"/>
</dbReference>
<comment type="caution">
    <text evidence="3">The sequence shown here is derived from an EMBL/GenBank/DDBJ whole genome shotgun (WGS) entry which is preliminary data.</text>
</comment>
<evidence type="ECO:0000256" key="2">
    <source>
        <dbReference type="SAM" id="Phobius"/>
    </source>
</evidence>
<reference evidence="4" key="1">
    <citation type="journal article" date="2019" name="Int. J. Syst. Evol. Microbiol.">
        <title>The Global Catalogue of Microorganisms (GCM) 10K type strain sequencing project: providing services to taxonomists for standard genome sequencing and annotation.</title>
        <authorList>
            <consortium name="The Broad Institute Genomics Platform"/>
            <consortium name="The Broad Institute Genome Sequencing Center for Infectious Disease"/>
            <person name="Wu L."/>
            <person name="Ma J."/>
        </authorList>
    </citation>
    <scope>NUCLEOTIDE SEQUENCE [LARGE SCALE GENOMIC DNA]</scope>
    <source>
        <strain evidence="4">JCM 15481</strain>
    </source>
</reference>
<dbReference type="EMBL" id="BAAAPF010000089">
    <property type="protein sequence ID" value="GAA2125501.1"/>
    <property type="molecule type" value="Genomic_DNA"/>
</dbReference>
<keyword evidence="2" id="KW-1133">Transmembrane helix</keyword>
<dbReference type="PANTHER" id="PTHR34512">
    <property type="entry name" value="CELL SURFACE PROTEIN"/>
    <property type="match status" value="1"/>
</dbReference>
<dbReference type="SUPFAM" id="SSF50998">
    <property type="entry name" value="Quinoprotein alcohol dehydrogenase-like"/>
    <property type="match status" value="1"/>
</dbReference>
<feature type="compositionally biased region" description="Pro residues" evidence="1">
    <location>
        <begin position="49"/>
        <end position="83"/>
    </location>
</feature>
<feature type="compositionally biased region" description="Basic and acidic residues" evidence="1">
    <location>
        <begin position="14"/>
        <end position="25"/>
    </location>
</feature>
<evidence type="ECO:0008006" key="5">
    <source>
        <dbReference type="Google" id="ProtNLM"/>
    </source>
</evidence>
<gene>
    <name evidence="3" type="ORF">GCM10009802_30980</name>
</gene>
<sequence length="575" mass="60541">MFVQDPPTTLVPGDRPDRPAGREPSARGCDAPVSALNNGSSLEHELSYGPPPPPGHGPTGPPAQPPPHPGPYPYGPPQGPTGPPGYQGGSAWGGPPQPPGHHGGPGRKKSKRGVVIAVVAVLVMAAGGAGAWSFWLKDDSAGDVGFAPGTDKQLSMTLEERFPEDWEPDASTARASLGSWLDGRWWTEKHLVREMWNEIVAYDLADGSVAWRVPVDGNGACKTSRDVSPEGYVAVLRGEPATTESGPKPCDQLTIVDVNKGEEVWTSDIEPGVASVLPDVGDRPVIWGETVLIPGQGQTNFDLTSGAQKDPKDNGCWSAAFAVFGDTLIARQCGALAAFGRDGELLWAWPYPGDEKTSVAVLSADPLIVVVKSRDDEQVWRVEPGDPDDRDDPGEHTVLAKMDARSLDPMPPCGYGGGDSTELNTCHRAVVGAGVLYLKYAMDPDYRQVGIVAFDLTSGKELWRARADGELSLAPVGTDADGRLIAFQPQDPPLGDYEGSRGAVVALDPETGEVTPLAGLPIADSGDQKWLLANNSLEGDIEWRDGRLVIVSPGPTVVGDSAPGGAGSYATVIYS</sequence>
<evidence type="ECO:0000313" key="3">
    <source>
        <dbReference type="EMBL" id="GAA2125501.1"/>
    </source>
</evidence>
<dbReference type="Proteomes" id="UP001500443">
    <property type="component" value="Unassembled WGS sequence"/>
</dbReference>
<accession>A0ABP5K0R0</accession>
<name>A0ABP5K0R0_9ACTN</name>
<keyword evidence="2" id="KW-0812">Transmembrane</keyword>
<dbReference type="InterPro" id="IPR015943">
    <property type="entry name" value="WD40/YVTN_repeat-like_dom_sf"/>
</dbReference>
<protein>
    <recommendedName>
        <fullName evidence="5">PQQ-binding-like beta-propeller repeat protein</fullName>
    </recommendedName>
</protein>
<feature type="region of interest" description="Disordered" evidence="1">
    <location>
        <begin position="1"/>
        <end position="110"/>
    </location>
</feature>
<evidence type="ECO:0000256" key="1">
    <source>
        <dbReference type="SAM" id="MobiDB-lite"/>
    </source>
</evidence>
<organism evidence="3 4">
    <name type="scientific">Streptomyces synnematoformans</name>
    <dbReference type="NCBI Taxonomy" id="415721"/>
    <lineage>
        <taxon>Bacteria</taxon>
        <taxon>Bacillati</taxon>
        <taxon>Actinomycetota</taxon>
        <taxon>Actinomycetes</taxon>
        <taxon>Kitasatosporales</taxon>
        <taxon>Streptomycetaceae</taxon>
        <taxon>Streptomyces</taxon>
    </lineage>
</organism>
<proteinExistence type="predicted"/>
<keyword evidence="4" id="KW-1185">Reference proteome</keyword>